<dbReference type="Pfam" id="PF13715">
    <property type="entry name" value="CarbopepD_reg_2"/>
    <property type="match status" value="1"/>
</dbReference>
<keyword evidence="7 8" id="KW-0998">Cell outer membrane</keyword>
<feature type="domain" description="TonB-dependent receptor plug" evidence="9">
    <location>
        <begin position="136"/>
        <end position="238"/>
    </location>
</feature>
<evidence type="ECO:0000313" key="11">
    <source>
        <dbReference type="Proteomes" id="UP001163821"/>
    </source>
</evidence>
<dbReference type="SUPFAM" id="SSF56935">
    <property type="entry name" value="Porins"/>
    <property type="match status" value="1"/>
</dbReference>
<dbReference type="AlphaFoldDB" id="A0AA41YBN1"/>
<evidence type="ECO:0000256" key="8">
    <source>
        <dbReference type="PROSITE-ProRule" id="PRU01360"/>
    </source>
</evidence>
<dbReference type="Proteomes" id="UP001163821">
    <property type="component" value="Unassembled WGS sequence"/>
</dbReference>
<comment type="caution">
    <text evidence="10">The sequence shown here is derived from an EMBL/GenBank/DDBJ whole genome shotgun (WGS) entry which is preliminary data.</text>
</comment>
<dbReference type="InterPro" id="IPR008969">
    <property type="entry name" value="CarboxyPept-like_regulatory"/>
</dbReference>
<dbReference type="GO" id="GO:0044718">
    <property type="term" value="P:siderophore transmembrane transport"/>
    <property type="evidence" value="ECO:0007669"/>
    <property type="project" value="TreeGrafter"/>
</dbReference>
<dbReference type="Gene3D" id="2.60.40.1120">
    <property type="entry name" value="Carboxypeptidase-like, regulatory domain"/>
    <property type="match status" value="1"/>
</dbReference>
<dbReference type="SUPFAM" id="SSF49464">
    <property type="entry name" value="Carboxypeptidase regulatory domain-like"/>
    <property type="match status" value="1"/>
</dbReference>
<evidence type="ECO:0000256" key="7">
    <source>
        <dbReference type="ARBA" id="ARBA00023237"/>
    </source>
</evidence>
<evidence type="ECO:0000256" key="5">
    <source>
        <dbReference type="ARBA" id="ARBA00022729"/>
    </source>
</evidence>
<evidence type="ECO:0000256" key="3">
    <source>
        <dbReference type="ARBA" id="ARBA00022452"/>
    </source>
</evidence>
<evidence type="ECO:0000256" key="2">
    <source>
        <dbReference type="ARBA" id="ARBA00022448"/>
    </source>
</evidence>
<dbReference type="InterPro" id="IPR036942">
    <property type="entry name" value="Beta-barrel_TonB_sf"/>
</dbReference>
<keyword evidence="4 8" id="KW-0812">Transmembrane</keyword>
<evidence type="ECO:0000313" key="10">
    <source>
        <dbReference type="EMBL" id="MCW0483115.1"/>
    </source>
</evidence>
<dbReference type="GO" id="GO:0015344">
    <property type="term" value="F:siderophore uptake transmembrane transporter activity"/>
    <property type="evidence" value="ECO:0007669"/>
    <property type="project" value="TreeGrafter"/>
</dbReference>
<protein>
    <submittedName>
        <fullName evidence="10">TonB-dependent receptor</fullName>
    </submittedName>
</protein>
<evidence type="ECO:0000259" key="9">
    <source>
        <dbReference type="Pfam" id="PF07715"/>
    </source>
</evidence>
<dbReference type="PANTHER" id="PTHR30069:SF29">
    <property type="entry name" value="HEMOGLOBIN AND HEMOGLOBIN-HAPTOGLOBIN-BINDING PROTEIN 1-RELATED"/>
    <property type="match status" value="1"/>
</dbReference>
<keyword evidence="6 8" id="KW-0472">Membrane</keyword>
<accession>A0AA41YBN1</accession>
<evidence type="ECO:0000256" key="4">
    <source>
        <dbReference type="ARBA" id="ARBA00022692"/>
    </source>
</evidence>
<comment type="similarity">
    <text evidence="8">Belongs to the TonB-dependent receptor family.</text>
</comment>
<organism evidence="10 11">
    <name type="scientific">Gaoshiqia sediminis</name>
    <dbReference type="NCBI Taxonomy" id="2986998"/>
    <lineage>
        <taxon>Bacteria</taxon>
        <taxon>Pseudomonadati</taxon>
        <taxon>Bacteroidota</taxon>
        <taxon>Bacteroidia</taxon>
        <taxon>Marinilabiliales</taxon>
        <taxon>Prolixibacteraceae</taxon>
        <taxon>Gaoshiqia</taxon>
    </lineage>
</organism>
<keyword evidence="5" id="KW-0732">Signal</keyword>
<dbReference type="Gene3D" id="2.40.170.20">
    <property type="entry name" value="TonB-dependent receptor, beta-barrel domain"/>
    <property type="match status" value="1"/>
</dbReference>
<name>A0AA41YBN1_9BACT</name>
<reference evidence="10" key="1">
    <citation type="submission" date="2022-10" db="EMBL/GenBank/DDBJ databases">
        <title>Gaoshiqiia sediminis gen. nov., sp. nov., isolated from coastal sediment.</title>
        <authorList>
            <person name="Yu W.X."/>
            <person name="Mu D.S."/>
            <person name="Du J.Z."/>
            <person name="Liang Y.Q."/>
        </authorList>
    </citation>
    <scope>NUCLEOTIDE SEQUENCE</scope>
    <source>
        <strain evidence="10">A06</strain>
    </source>
</reference>
<comment type="subcellular location">
    <subcellularLocation>
        <location evidence="1 8">Cell outer membrane</location>
        <topology evidence="1 8">Multi-pass membrane protein</topology>
    </subcellularLocation>
</comment>
<sequence>MATLKLLNIREKLIRVTLTLIVVMTIGDLAHGQSERSSISGVIRSNTGESLPGVNVLLVHQQKGTATDIDGSFGFRELLPGSYLLQTSCMGFEPAHKEIELQAGQELKVELHLQEETYTLNDVVVNGKSATRRVIEQAYQVASVSTKELFNSTADAKAVINRISGVRIQEDGGLGSDINFTLNGFSGDQVKFFMDGIPMDNFGSSLGLSDLPVNLIERIDVYKGVVPVWLGTDALGGAVNIITNRNPAYFDASYSIGSFHTHRASVNGAWTNPQNGFTFRANAFLNYSDNDYKVLAEIVRNNVIVDTAEVRRFHDRYRSGTVKIETGVVNKTYADNLLFGLIASASDKQVQHGATMSTVYGGIMRNSQSLIPNLRFNKKNLFTDGLDVSLYSAFSLNESQVTDTLRGVRYNWLGEATVTTTGDGEVSNDGEYFRTFTTLDEKEWTNQLNVGYALSTRSSLALNYAFSYFHRKAFDAENPELADSKFPKSLTKNVLGLAYKFDFNGRWSMTAFGKTFLTRAKTSKEFDFALETQRVEAVKNYQHNVGYGLASTYFILPELQVKASYEHSSRMPMPEEIFGDGLFIDANPDLGPEQSDNFNLGAEYRFRMKASEFALGSSFIYREADDLIYTVVTIASPKTRYDNLNKTRVLGVEGNFLYRYQEWFRLGGNVTFQDITDQAAFIRNDSYTGSGWQKNYHYGYRLPNKPYFFGSVNAGLSFARVGAPSSSLNLNYFFNFVEKYFLTWTEMGSSNNNYVIPRQTTHDLEVSYSIQNGKYNISAECRNMLDARVYDKYYLQKPGRSFAVKLRYTL</sequence>
<dbReference type="PANTHER" id="PTHR30069">
    <property type="entry name" value="TONB-DEPENDENT OUTER MEMBRANE RECEPTOR"/>
    <property type="match status" value="1"/>
</dbReference>
<keyword evidence="11" id="KW-1185">Reference proteome</keyword>
<dbReference type="RefSeq" id="WP_282591717.1">
    <property type="nucleotide sequence ID" value="NZ_JAPAAF010000012.1"/>
</dbReference>
<dbReference type="PROSITE" id="PS52016">
    <property type="entry name" value="TONB_DEPENDENT_REC_3"/>
    <property type="match status" value="1"/>
</dbReference>
<dbReference type="Gene3D" id="2.170.130.10">
    <property type="entry name" value="TonB-dependent receptor, plug domain"/>
    <property type="match status" value="1"/>
</dbReference>
<evidence type="ECO:0000256" key="1">
    <source>
        <dbReference type="ARBA" id="ARBA00004571"/>
    </source>
</evidence>
<dbReference type="EMBL" id="JAPAAF010000012">
    <property type="protein sequence ID" value="MCW0483115.1"/>
    <property type="molecule type" value="Genomic_DNA"/>
</dbReference>
<proteinExistence type="inferred from homology"/>
<keyword evidence="10" id="KW-0675">Receptor</keyword>
<dbReference type="InterPro" id="IPR012910">
    <property type="entry name" value="Plug_dom"/>
</dbReference>
<dbReference type="Pfam" id="PF07715">
    <property type="entry name" value="Plug"/>
    <property type="match status" value="1"/>
</dbReference>
<dbReference type="GO" id="GO:0009279">
    <property type="term" value="C:cell outer membrane"/>
    <property type="evidence" value="ECO:0007669"/>
    <property type="project" value="UniProtKB-SubCell"/>
</dbReference>
<dbReference type="InterPro" id="IPR037066">
    <property type="entry name" value="Plug_dom_sf"/>
</dbReference>
<keyword evidence="2 8" id="KW-0813">Transport</keyword>
<evidence type="ECO:0000256" key="6">
    <source>
        <dbReference type="ARBA" id="ARBA00023136"/>
    </source>
</evidence>
<keyword evidence="3 8" id="KW-1134">Transmembrane beta strand</keyword>
<dbReference type="InterPro" id="IPR039426">
    <property type="entry name" value="TonB-dep_rcpt-like"/>
</dbReference>
<gene>
    <name evidence="10" type="ORF">N2K84_10265</name>
</gene>